<evidence type="ECO:0000256" key="1">
    <source>
        <dbReference type="ARBA" id="ARBA00004123"/>
    </source>
</evidence>
<feature type="domain" description="Protein kinase" evidence="15">
    <location>
        <begin position="97"/>
        <end position="391"/>
    </location>
</feature>
<dbReference type="GO" id="GO:0005634">
    <property type="term" value="C:nucleus"/>
    <property type="evidence" value="ECO:0007669"/>
    <property type="project" value="UniProtKB-SubCell"/>
</dbReference>
<evidence type="ECO:0000256" key="2">
    <source>
        <dbReference type="ARBA" id="ARBA00006485"/>
    </source>
</evidence>
<evidence type="ECO:0000313" key="17">
    <source>
        <dbReference type="Proteomes" id="UP001211065"/>
    </source>
</evidence>
<dbReference type="InterPro" id="IPR050108">
    <property type="entry name" value="CDK"/>
</dbReference>
<feature type="compositionally biased region" description="Polar residues" evidence="14">
    <location>
        <begin position="47"/>
        <end position="57"/>
    </location>
</feature>
<name>A0AAD5Y1W8_9FUNG</name>
<evidence type="ECO:0000256" key="13">
    <source>
        <dbReference type="RuleBase" id="RU000304"/>
    </source>
</evidence>
<dbReference type="InterPro" id="IPR017441">
    <property type="entry name" value="Protein_kinase_ATP_BS"/>
</dbReference>
<evidence type="ECO:0000256" key="4">
    <source>
        <dbReference type="ARBA" id="ARBA00022679"/>
    </source>
</evidence>
<feature type="compositionally biased region" description="Low complexity" evidence="14">
    <location>
        <begin position="1"/>
        <end position="11"/>
    </location>
</feature>
<evidence type="ECO:0000313" key="16">
    <source>
        <dbReference type="EMBL" id="KAJ3228019.1"/>
    </source>
</evidence>
<evidence type="ECO:0000256" key="12">
    <source>
        <dbReference type="PROSITE-ProRule" id="PRU10141"/>
    </source>
</evidence>
<keyword evidence="17" id="KW-1185">Reference proteome</keyword>
<feature type="binding site" evidence="12">
    <location>
        <position position="126"/>
    </location>
    <ligand>
        <name>ATP</name>
        <dbReference type="ChEBI" id="CHEBI:30616"/>
    </ligand>
</feature>
<dbReference type="GO" id="GO:0004693">
    <property type="term" value="F:cyclin-dependent protein serine/threonine kinase activity"/>
    <property type="evidence" value="ECO:0007669"/>
    <property type="project" value="UniProtKB-EC"/>
</dbReference>
<keyword evidence="5 12" id="KW-0547">Nucleotide-binding</keyword>
<dbReference type="PROSITE" id="PS00107">
    <property type="entry name" value="PROTEIN_KINASE_ATP"/>
    <property type="match status" value="1"/>
</dbReference>
<evidence type="ECO:0000256" key="5">
    <source>
        <dbReference type="ARBA" id="ARBA00022741"/>
    </source>
</evidence>
<dbReference type="Gene3D" id="3.30.200.20">
    <property type="entry name" value="Phosphorylase Kinase, domain 1"/>
    <property type="match status" value="1"/>
</dbReference>
<dbReference type="GO" id="GO:0005524">
    <property type="term" value="F:ATP binding"/>
    <property type="evidence" value="ECO:0007669"/>
    <property type="project" value="UniProtKB-UniRule"/>
</dbReference>
<proteinExistence type="inferred from homology"/>
<dbReference type="PANTHER" id="PTHR24056">
    <property type="entry name" value="CELL DIVISION PROTEIN KINASE"/>
    <property type="match status" value="1"/>
</dbReference>
<comment type="catalytic activity">
    <reaction evidence="11">
        <text>[DNA-directed RNA polymerase] + ATP = phospho-[DNA-directed RNA polymerase] + ADP + H(+)</text>
        <dbReference type="Rhea" id="RHEA:10216"/>
        <dbReference type="Rhea" id="RHEA-COMP:11321"/>
        <dbReference type="Rhea" id="RHEA-COMP:11322"/>
        <dbReference type="ChEBI" id="CHEBI:15378"/>
        <dbReference type="ChEBI" id="CHEBI:30616"/>
        <dbReference type="ChEBI" id="CHEBI:43176"/>
        <dbReference type="ChEBI" id="CHEBI:68546"/>
        <dbReference type="ChEBI" id="CHEBI:456216"/>
        <dbReference type="EC" id="2.7.11.23"/>
    </reaction>
</comment>
<keyword evidence="3 13" id="KW-0723">Serine/threonine-protein kinase</keyword>
<dbReference type="EMBL" id="JADGJW010000007">
    <property type="protein sequence ID" value="KAJ3228019.1"/>
    <property type="molecule type" value="Genomic_DNA"/>
</dbReference>
<comment type="caution">
    <text evidence="16">The sequence shown here is derived from an EMBL/GenBank/DDBJ whole genome shotgun (WGS) entry which is preliminary data.</text>
</comment>
<organism evidence="16 17">
    <name type="scientific">Clydaea vesicula</name>
    <dbReference type="NCBI Taxonomy" id="447962"/>
    <lineage>
        <taxon>Eukaryota</taxon>
        <taxon>Fungi</taxon>
        <taxon>Fungi incertae sedis</taxon>
        <taxon>Chytridiomycota</taxon>
        <taxon>Chytridiomycota incertae sedis</taxon>
        <taxon>Chytridiomycetes</taxon>
        <taxon>Lobulomycetales</taxon>
        <taxon>Lobulomycetaceae</taxon>
        <taxon>Clydaea</taxon>
    </lineage>
</organism>
<dbReference type="AlphaFoldDB" id="A0AAD5Y1W8"/>
<dbReference type="InterPro" id="IPR011009">
    <property type="entry name" value="Kinase-like_dom_sf"/>
</dbReference>
<feature type="region of interest" description="Disordered" evidence="14">
    <location>
        <begin position="1"/>
        <end position="84"/>
    </location>
</feature>
<dbReference type="Pfam" id="PF00069">
    <property type="entry name" value="Pkinase"/>
    <property type="match status" value="1"/>
</dbReference>
<feature type="region of interest" description="Disordered" evidence="14">
    <location>
        <begin position="402"/>
        <end position="462"/>
    </location>
</feature>
<dbReference type="FunFam" id="1.10.510.10:FF:000415">
    <property type="entry name" value="CMGC/CDK/CRK7 protein kinase, variant"/>
    <property type="match status" value="1"/>
</dbReference>
<sequence>MSNNEIESSTSNEKKRKRVKEEEEEEELGEISPDGSYFSPPMAPRHPSQNDPLSQTFTEEDLPLTPNTVTSPPPPSGQENNLISSRSFKGCSKFDDYEPIKKIGEGTFGEVSTAKHKPTGRTFALKKILMHNEKEGMPITALREIRILKALKHPNVISLFEIAFQKGDRQIRRRGSIYMVFPYMDHDLSGLLDNKNVRITAAQIKSYFQQLLRAVEYLHSCNILHRDMKTSNILIDNQGNLKLADFGLARDFERDNKEREYTNMVVTRWYRPPELFMGAVKYDESVDMWGVGCVFGELLKRRPILTGQSDIDQLEKIFMLCGTPTMADWPEHINLPAYKSTISAIKSSYSKSFSERFSSLHKEEANLLELFLEMNPLKRISAKKALEHEYFITYPLPAQPGSKDFSPFPTSHEYQTRQERHKAEAEAEAKRASTTRNDGNWRGKDRREYDGRWKDERDSRVS</sequence>
<evidence type="ECO:0000256" key="3">
    <source>
        <dbReference type="ARBA" id="ARBA00022527"/>
    </source>
</evidence>
<keyword evidence="8" id="KW-0539">Nucleus</keyword>
<dbReference type="GO" id="GO:0008353">
    <property type="term" value="F:RNA polymerase II CTD heptapeptide repeat kinase activity"/>
    <property type="evidence" value="ECO:0007669"/>
    <property type="project" value="UniProtKB-EC"/>
</dbReference>
<keyword evidence="4" id="KW-0808">Transferase</keyword>
<evidence type="ECO:0000259" key="15">
    <source>
        <dbReference type="PROSITE" id="PS50011"/>
    </source>
</evidence>
<protein>
    <submittedName>
        <fullName evidence="16">Serine/threonine protein kinase, CMGC, CDC2/CDK sub</fullName>
    </submittedName>
</protein>
<comment type="catalytic activity">
    <reaction evidence="9">
        <text>L-threonyl-[protein] + ATP = O-phospho-L-threonyl-[protein] + ADP + H(+)</text>
        <dbReference type="Rhea" id="RHEA:46608"/>
        <dbReference type="Rhea" id="RHEA-COMP:11060"/>
        <dbReference type="Rhea" id="RHEA-COMP:11605"/>
        <dbReference type="ChEBI" id="CHEBI:15378"/>
        <dbReference type="ChEBI" id="CHEBI:30013"/>
        <dbReference type="ChEBI" id="CHEBI:30616"/>
        <dbReference type="ChEBI" id="CHEBI:61977"/>
        <dbReference type="ChEBI" id="CHEBI:456216"/>
        <dbReference type="EC" id="2.7.11.22"/>
    </reaction>
</comment>
<dbReference type="SUPFAM" id="SSF56112">
    <property type="entry name" value="Protein kinase-like (PK-like)"/>
    <property type="match status" value="1"/>
</dbReference>
<evidence type="ECO:0000256" key="8">
    <source>
        <dbReference type="ARBA" id="ARBA00023242"/>
    </source>
</evidence>
<feature type="compositionally biased region" description="Basic and acidic residues" evidence="14">
    <location>
        <begin position="414"/>
        <end position="431"/>
    </location>
</feature>
<evidence type="ECO:0000256" key="7">
    <source>
        <dbReference type="ARBA" id="ARBA00022840"/>
    </source>
</evidence>
<reference evidence="16" key="1">
    <citation type="submission" date="2020-05" db="EMBL/GenBank/DDBJ databases">
        <title>Phylogenomic resolution of chytrid fungi.</title>
        <authorList>
            <person name="Stajich J.E."/>
            <person name="Amses K."/>
            <person name="Simmons R."/>
            <person name="Seto K."/>
            <person name="Myers J."/>
            <person name="Bonds A."/>
            <person name="Quandt C.A."/>
            <person name="Barry K."/>
            <person name="Liu P."/>
            <person name="Grigoriev I."/>
            <person name="Longcore J.E."/>
            <person name="James T.Y."/>
        </authorList>
    </citation>
    <scope>NUCLEOTIDE SEQUENCE</scope>
    <source>
        <strain evidence="16">JEL0476</strain>
    </source>
</reference>
<evidence type="ECO:0000256" key="6">
    <source>
        <dbReference type="ARBA" id="ARBA00022777"/>
    </source>
</evidence>
<accession>A0AAD5Y1W8</accession>
<dbReference type="InterPro" id="IPR000719">
    <property type="entry name" value="Prot_kinase_dom"/>
</dbReference>
<evidence type="ECO:0000256" key="10">
    <source>
        <dbReference type="ARBA" id="ARBA00048367"/>
    </source>
</evidence>
<evidence type="ECO:0000256" key="11">
    <source>
        <dbReference type="ARBA" id="ARBA00049280"/>
    </source>
</evidence>
<dbReference type="PANTHER" id="PTHR24056:SF233">
    <property type="entry name" value="CYCLIN-DEPENDENT KINASE 9"/>
    <property type="match status" value="1"/>
</dbReference>
<dbReference type="PROSITE" id="PS00108">
    <property type="entry name" value="PROTEIN_KINASE_ST"/>
    <property type="match status" value="1"/>
</dbReference>
<evidence type="ECO:0000256" key="9">
    <source>
        <dbReference type="ARBA" id="ARBA00047811"/>
    </source>
</evidence>
<dbReference type="SMART" id="SM00220">
    <property type="entry name" value="S_TKc"/>
    <property type="match status" value="1"/>
</dbReference>
<feature type="compositionally biased region" description="Basic and acidic residues" evidence="14">
    <location>
        <begin position="439"/>
        <end position="462"/>
    </location>
</feature>
<comment type="similarity">
    <text evidence="2">Belongs to the protein kinase superfamily. CMGC Ser/Thr protein kinase family. CDC2/CDKX subfamily.</text>
</comment>
<comment type="catalytic activity">
    <reaction evidence="10">
        <text>L-seryl-[protein] + ATP = O-phospho-L-seryl-[protein] + ADP + H(+)</text>
        <dbReference type="Rhea" id="RHEA:17989"/>
        <dbReference type="Rhea" id="RHEA-COMP:9863"/>
        <dbReference type="Rhea" id="RHEA-COMP:11604"/>
        <dbReference type="ChEBI" id="CHEBI:15378"/>
        <dbReference type="ChEBI" id="CHEBI:29999"/>
        <dbReference type="ChEBI" id="CHEBI:30616"/>
        <dbReference type="ChEBI" id="CHEBI:83421"/>
        <dbReference type="ChEBI" id="CHEBI:456216"/>
        <dbReference type="EC" id="2.7.11.22"/>
    </reaction>
</comment>
<dbReference type="FunFam" id="3.30.200.20:FF:000124">
    <property type="entry name" value="Cyclin-dependent kinase 4"/>
    <property type="match status" value="1"/>
</dbReference>
<comment type="subcellular location">
    <subcellularLocation>
        <location evidence="1">Nucleus</location>
    </subcellularLocation>
</comment>
<gene>
    <name evidence="16" type="primary">BUR1</name>
    <name evidence="16" type="ORF">HK099_007300</name>
</gene>
<evidence type="ECO:0000256" key="14">
    <source>
        <dbReference type="SAM" id="MobiDB-lite"/>
    </source>
</evidence>
<dbReference type="Proteomes" id="UP001211065">
    <property type="component" value="Unassembled WGS sequence"/>
</dbReference>
<dbReference type="InterPro" id="IPR008271">
    <property type="entry name" value="Ser/Thr_kinase_AS"/>
</dbReference>
<keyword evidence="7 12" id="KW-0067">ATP-binding</keyword>
<keyword evidence="6 16" id="KW-0418">Kinase</keyword>
<dbReference type="PROSITE" id="PS50011">
    <property type="entry name" value="PROTEIN_KINASE_DOM"/>
    <property type="match status" value="1"/>
</dbReference>
<dbReference type="Gene3D" id="1.10.510.10">
    <property type="entry name" value="Transferase(Phosphotransferase) domain 1"/>
    <property type="match status" value="1"/>
</dbReference>